<evidence type="ECO:0000313" key="2">
    <source>
        <dbReference type="Proteomes" id="UP001159363"/>
    </source>
</evidence>
<dbReference type="Proteomes" id="UP001159363">
    <property type="component" value="Chromosome X"/>
</dbReference>
<keyword evidence="2" id="KW-1185">Reference proteome</keyword>
<evidence type="ECO:0000313" key="1">
    <source>
        <dbReference type="EMBL" id="KAJ8887665.1"/>
    </source>
</evidence>
<gene>
    <name evidence="1" type="ORF">PR048_013883</name>
</gene>
<sequence length="174" mass="19975">MIQRQLQECAAKLDQQIDKIRHILNISSFRTVSAVWNGYSVLFGNFLQAKEDMRKSSRDRNTYNELLKHLSSIEKQKLRVLEAQVDINGGKFCFCPLTNNAKLHCQQLKATVTNDNFKPRKKPGIQKIITQLSAECKHRFSQMNLIVSPTRTRLLTSYVSVLMFLKLDGSSLSE</sequence>
<name>A0ABQ9HU94_9NEOP</name>
<proteinExistence type="predicted"/>
<accession>A0ABQ9HU94</accession>
<dbReference type="EMBL" id="JARBHB010000004">
    <property type="protein sequence ID" value="KAJ8887665.1"/>
    <property type="molecule type" value="Genomic_DNA"/>
</dbReference>
<protein>
    <submittedName>
        <fullName evidence="1">Uncharacterized protein</fullName>
    </submittedName>
</protein>
<organism evidence="1 2">
    <name type="scientific">Dryococelus australis</name>
    <dbReference type="NCBI Taxonomy" id="614101"/>
    <lineage>
        <taxon>Eukaryota</taxon>
        <taxon>Metazoa</taxon>
        <taxon>Ecdysozoa</taxon>
        <taxon>Arthropoda</taxon>
        <taxon>Hexapoda</taxon>
        <taxon>Insecta</taxon>
        <taxon>Pterygota</taxon>
        <taxon>Neoptera</taxon>
        <taxon>Polyneoptera</taxon>
        <taxon>Phasmatodea</taxon>
        <taxon>Verophasmatodea</taxon>
        <taxon>Anareolatae</taxon>
        <taxon>Phasmatidae</taxon>
        <taxon>Eurycanthinae</taxon>
        <taxon>Dryococelus</taxon>
    </lineage>
</organism>
<comment type="caution">
    <text evidence="1">The sequence shown here is derived from an EMBL/GenBank/DDBJ whole genome shotgun (WGS) entry which is preliminary data.</text>
</comment>
<reference evidence="1 2" key="1">
    <citation type="submission" date="2023-02" db="EMBL/GenBank/DDBJ databases">
        <title>LHISI_Scaffold_Assembly.</title>
        <authorList>
            <person name="Stuart O.P."/>
            <person name="Cleave R."/>
            <person name="Magrath M.J.L."/>
            <person name="Mikheyev A.S."/>
        </authorList>
    </citation>
    <scope>NUCLEOTIDE SEQUENCE [LARGE SCALE GENOMIC DNA]</scope>
    <source>
        <strain evidence="1">Daus_M_001</strain>
        <tissue evidence="1">Leg muscle</tissue>
    </source>
</reference>